<organism evidence="2 3">
    <name type="scientific">Aerophobetes bacterium</name>
    <dbReference type="NCBI Taxonomy" id="2030807"/>
    <lineage>
        <taxon>Bacteria</taxon>
        <taxon>Candidatus Aerophobota</taxon>
    </lineage>
</organism>
<dbReference type="PANTHER" id="PTHR47572">
    <property type="entry name" value="LIPOPROTEIN-RELATED"/>
    <property type="match status" value="1"/>
</dbReference>
<name>A0A523RUK6_UNCAE</name>
<reference evidence="2 3" key="1">
    <citation type="submission" date="2019-03" db="EMBL/GenBank/DDBJ databases">
        <title>Metabolic potential of uncultured bacteria and archaea associated with petroleum seepage in deep-sea sediments.</title>
        <authorList>
            <person name="Dong X."/>
            <person name="Hubert C."/>
        </authorList>
    </citation>
    <scope>NUCLEOTIDE SEQUENCE [LARGE SCALE GENOMIC DNA]</scope>
    <source>
        <strain evidence="2">E44_bin7</strain>
    </source>
</reference>
<feature type="non-terminal residue" evidence="2">
    <location>
        <position position="242"/>
    </location>
</feature>
<gene>
    <name evidence="2" type="ORF">E3J84_05140</name>
</gene>
<evidence type="ECO:0000313" key="2">
    <source>
        <dbReference type="EMBL" id="TET09386.1"/>
    </source>
</evidence>
<dbReference type="AlphaFoldDB" id="A0A523RUK6"/>
<accession>A0A523RUK6</accession>
<evidence type="ECO:0000259" key="1">
    <source>
        <dbReference type="Pfam" id="PF08450"/>
    </source>
</evidence>
<dbReference type="InterPro" id="IPR013658">
    <property type="entry name" value="SGL"/>
</dbReference>
<dbReference type="PANTHER" id="PTHR47572:SF5">
    <property type="entry name" value="BLR2277 PROTEIN"/>
    <property type="match status" value="1"/>
</dbReference>
<dbReference type="InterPro" id="IPR051262">
    <property type="entry name" value="SMP-30/CGR1_Lactonase"/>
</dbReference>
<dbReference type="EMBL" id="SOKJ01000292">
    <property type="protein sequence ID" value="TET09386.1"/>
    <property type="molecule type" value="Genomic_DNA"/>
</dbReference>
<dbReference type="Gene3D" id="2.120.10.30">
    <property type="entry name" value="TolB, C-terminal domain"/>
    <property type="match status" value="1"/>
</dbReference>
<dbReference type="InterPro" id="IPR011042">
    <property type="entry name" value="6-blade_b-propeller_TolB-like"/>
</dbReference>
<feature type="domain" description="SMP-30/Gluconolactonase/LRE-like region" evidence="1">
    <location>
        <begin position="10"/>
        <end position="241"/>
    </location>
</feature>
<evidence type="ECO:0000313" key="3">
    <source>
        <dbReference type="Proteomes" id="UP000316360"/>
    </source>
</evidence>
<dbReference type="Pfam" id="PF08450">
    <property type="entry name" value="SGL"/>
    <property type="match status" value="1"/>
</dbReference>
<proteinExistence type="predicted"/>
<sequence length="242" mass="26528">MVFAKGLSIPEGPVVLPDKSFLVVEMGTGYVTHITQDGQKKKMIAEMGRPNGLAVDRNGVIWVAESQPPSLVRLSMNGETQVWLTECDGEPFLFPNDLAFGPDGALYMTDSGILIEEWLVDGGVRPDYMDLKIDGHVYKIDVNTKKIEKLNSEIRFTNGIAFGPDDNLYVNETLTGAVYRYKWKDGKVGSREDIGNVMSRGGMEGVKGPDGMKFGKDGNLYVAVFGQSNVTVLNLNGTVVER</sequence>
<comment type="caution">
    <text evidence="2">The sequence shown here is derived from an EMBL/GenBank/DDBJ whole genome shotgun (WGS) entry which is preliminary data.</text>
</comment>
<dbReference type="SUPFAM" id="SSF63829">
    <property type="entry name" value="Calcium-dependent phosphotriesterase"/>
    <property type="match status" value="1"/>
</dbReference>
<protein>
    <submittedName>
        <fullName evidence="2">SMP-30/gluconolactonase/LRE family protein</fullName>
    </submittedName>
</protein>
<dbReference type="Proteomes" id="UP000316360">
    <property type="component" value="Unassembled WGS sequence"/>
</dbReference>